<protein>
    <submittedName>
        <fullName evidence="9">Uncharacterized protein</fullName>
    </submittedName>
</protein>
<evidence type="ECO:0000256" key="2">
    <source>
        <dbReference type="ARBA" id="ARBA00022656"/>
    </source>
</evidence>
<gene>
    <name evidence="9" type="ORF">IQ63_33835</name>
</gene>
<dbReference type="SUPFAM" id="SSF50370">
    <property type="entry name" value="Ricin B-like lectins"/>
    <property type="match status" value="1"/>
</dbReference>
<reference evidence="10" key="1">
    <citation type="submission" date="2014-07" db="EMBL/GenBank/DDBJ databases">
        <title>Genome sequencing of plant-pathogenic Streptomyces species.</title>
        <authorList>
            <person name="Harrison J."/>
            <person name="Sapp M."/>
            <person name="Thwaites R."/>
            <person name="Studholme D.J."/>
        </authorList>
    </citation>
    <scope>NUCLEOTIDE SEQUENCE [LARGE SCALE GENOMIC DNA]</scope>
    <source>
        <strain evidence="10">NCPPB 4445</strain>
    </source>
</reference>
<evidence type="ECO:0000313" key="10">
    <source>
        <dbReference type="Proteomes" id="UP000037151"/>
    </source>
</evidence>
<dbReference type="EMBL" id="JPPY01000191">
    <property type="protein sequence ID" value="KND28198.1"/>
    <property type="molecule type" value="Genomic_DNA"/>
</dbReference>
<dbReference type="InterPro" id="IPR003558">
    <property type="entry name" value="CDtoxinA/C"/>
</dbReference>
<accession>A0A0L0JRK6</accession>
<evidence type="ECO:0000256" key="6">
    <source>
        <dbReference type="ARBA" id="ARBA00023139"/>
    </source>
</evidence>
<keyword evidence="7" id="KW-0998">Cell outer membrane</keyword>
<dbReference type="InterPro" id="IPR035992">
    <property type="entry name" value="Ricin_B-like_lectins"/>
</dbReference>
<dbReference type="Pfam" id="PF03498">
    <property type="entry name" value="CDtoxinA"/>
    <property type="match status" value="1"/>
</dbReference>
<keyword evidence="2" id="KW-0800">Toxin</keyword>
<evidence type="ECO:0000256" key="1">
    <source>
        <dbReference type="ARBA" id="ARBA00004459"/>
    </source>
</evidence>
<dbReference type="CDD" id="cd23415">
    <property type="entry name" value="beta-trefoil_Ricin_AH"/>
    <property type="match status" value="1"/>
</dbReference>
<dbReference type="PROSITE" id="PS50231">
    <property type="entry name" value="RICIN_B_LECTIN"/>
    <property type="match status" value="1"/>
</dbReference>
<keyword evidence="5" id="KW-0472">Membrane</keyword>
<keyword evidence="3" id="KW-0732">Signal</keyword>
<organism evidence="9 10">
    <name type="scientific">Streptomyces acidiscabies</name>
    <dbReference type="NCBI Taxonomy" id="42234"/>
    <lineage>
        <taxon>Bacteria</taxon>
        <taxon>Bacillati</taxon>
        <taxon>Actinomycetota</taxon>
        <taxon>Actinomycetes</taxon>
        <taxon>Kitasatosporales</taxon>
        <taxon>Streptomycetaceae</taxon>
        <taxon>Streptomyces</taxon>
    </lineage>
</organism>
<evidence type="ECO:0000256" key="3">
    <source>
        <dbReference type="ARBA" id="ARBA00022729"/>
    </source>
</evidence>
<evidence type="ECO:0000256" key="8">
    <source>
        <dbReference type="ARBA" id="ARBA00023288"/>
    </source>
</evidence>
<evidence type="ECO:0000256" key="4">
    <source>
        <dbReference type="ARBA" id="ARBA00023026"/>
    </source>
</evidence>
<dbReference type="AlphaFoldDB" id="A0A0L0JRK6"/>
<dbReference type="Proteomes" id="UP000037151">
    <property type="component" value="Unassembled WGS sequence"/>
</dbReference>
<keyword evidence="8" id="KW-0449">Lipoprotein</keyword>
<keyword evidence="4" id="KW-0843">Virulence</keyword>
<evidence type="ECO:0000256" key="7">
    <source>
        <dbReference type="ARBA" id="ARBA00023237"/>
    </source>
</evidence>
<proteinExistence type="predicted"/>
<evidence type="ECO:0000313" key="9">
    <source>
        <dbReference type="EMBL" id="KND28198.1"/>
    </source>
</evidence>
<comment type="subcellular location">
    <subcellularLocation>
        <location evidence="1">Cell outer membrane</location>
        <topology evidence="1">Lipid-anchor</topology>
    </subcellularLocation>
</comment>
<keyword evidence="6" id="KW-0564">Palmitate</keyword>
<dbReference type="PATRIC" id="fig|42234.21.peg.6971"/>
<comment type="caution">
    <text evidence="9">The sequence shown here is derived from an EMBL/GenBank/DDBJ whole genome shotgun (WGS) entry which is preliminary data.</text>
</comment>
<evidence type="ECO:0000256" key="5">
    <source>
        <dbReference type="ARBA" id="ARBA00023136"/>
    </source>
</evidence>
<name>A0A0L0JRK6_9ACTN</name>
<dbReference type="Gene3D" id="2.80.10.50">
    <property type="match status" value="1"/>
</dbReference>
<sequence>MSLGALFMSTTPASAYVGENFLRNWETGRCLDADNTGSIYTLPCQQGNAYQTWEPNYIRHSTYDMVQVKNKATGRCLHVNGGGYQKWKLGF</sequence>